<evidence type="ECO:0000313" key="3">
    <source>
        <dbReference type="Proteomes" id="UP000719267"/>
    </source>
</evidence>
<keyword evidence="3" id="KW-1185">Reference proteome</keyword>
<dbReference type="InterPro" id="IPR015032">
    <property type="entry name" value="ThsB__TIR-like_domain"/>
</dbReference>
<proteinExistence type="predicted"/>
<evidence type="ECO:0000259" key="1">
    <source>
        <dbReference type="Pfam" id="PF08937"/>
    </source>
</evidence>
<gene>
    <name evidence="2" type="ORF">KW502_14845</name>
</gene>
<feature type="domain" description="Thoeris protein ThsB TIR-like" evidence="1">
    <location>
        <begin position="6"/>
        <end position="99"/>
    </location>
</feature>
<dbReference type="RefSeq" id="WP_219041342.1">
    <property type="nucleotide sequence ID" value="NZ_JAHWDF010000031.1"/>
</dbReference>
<name>A0ABS6W5D1_9FLAO</name>
<dbReference type="EMBL" id="JAHWDF010000031">
    <property type="protein sequence ID" value="MBW2963061.1"/>
    <property type="molecule type" value="Genomic_DNA"/>
</dbReference>
<accession>A0ABS6W5D1</accession>
<dbReference type="Proteomes" id="UP000719267">
    <property type="component" value="Unassembled WGS sequence"/>
</dbReference>
<sequence length="198" mass="23591">MARSVYFSFHYQDVVDFRANVVRNSGKFRKKGDVFRDSSIWEEAKEKQVLKIKSLIDDELKGSSVTCVLIGSETYSRRWVRYEIFKSFQMKKGQVGVGINWIKDKHGKTKFWRGENPFSYLSLKVSTDGKTLDLFEYKEDDWIKYKDLPRIKNSHFKESDFGKEFTLSDFYKRYSYDWNNGKENFQNWIEEAAINANR</sequence>
<reference evidence="2 3" key="1">
    <citation type="submission" date="2021-07" db="EMBL/GenBank/DDBJ databases">
        <title>Mesonia aestuariivivens sp. nov., isolated from a tidal flat.</title>
        <authorList>
            <person name="Kim Y.-O."/>
            <person name="Yoon J.-H."/>
        </authorList>
    </citation>
    <scope>NUCLEOTIDE SEQUENCE [LARGE SCALE GENOMIC DNA]</scope>
    <source>
        <strain evidence="2 3">JHPTF-M18</strain>
    </source>
</reference>
<organism evidence="2 3">
    <name type="scientific">Mesonia aestuariivivens</name>
    <dbReference type="NCBI Taxonomy" id="2796128"/>
    <lineage>
        <taxon>Bacteria</taxon>
        <taxon>Pseudomonadati</taxon>
        <taxon>Bacteroidota</taxon>
        <taxon>Flavobacteriia</taxon>
        <taxon>Flavobacteriales</taxon>
        <taxon>Flavobacteriaceae</taxon>
        <taxon>Mesonia</taxon>
    </lineage>
</organism>
<dbReference type="Pfam" id="PF08937">
    <property type="entry name" value="ThsB_TIR"/>
    <property type="match status" value="1"/>
</dbReference>
<evidence type="ECO:0000313" key="2">
    <source>
        <dbReference type="EMBL" id="MBW2963061.1"/>
    </source>
</evidence>
<protein>
    <submittedName>
        <fullName evidence="2">TIR domain-containing protein</fullName>
    </submittedName>
</protein>
<comment type="caution">
    <text evidence="2">The sequence shown here is derived from an EMBL/GenBank/DDBJ whole genome shotgun (WGS) entry which is preliminary data.</text>
</comment>